<keyword evidence="2" id="KW-1185">Reference proteome</keyword>
<dbReference type="Pfam" id="PF00078">
    <property type="entry name" value="RVT_1"/>
    <property type="match status" value="1"/>
</dbReference>
<protein>
    <submittedName>
        <fullName evidence="3">Uncharacterized protein LOC118408971</fullName>
    </submittedName>
</protein>
<dbReference type="PANTHER" id="PTHR21301">
    <property type="entry name" value="REVERSE TRANSCRIPTASE"/>
    <property type="match status" value="1"/>
</dbReference>
<dbReference type="CDD" id="cd00304">
    <property type="entry name" value="RT_like"/>
    <property type="match status" value="1"/>
</dbReference>
<dbReference type="PANTHER" id="PTHR21301:SF11">
    <property type="entry name" value="GIY-YIG DOMAIN-CONTAINING PROTEIN"/>
    <property type="match status" value="1"/>
</dbReference>
<dbReference type="AlphaFoldDB" id="A0A9J7HW54"/>
<gene>
    <name evidence="3" type="primary">LOC118408971</name>
</gene>
<feature type="non-terminal residue" evidence="3">
    <location>
        <position position="414"/>
    </location>
</feature>
<evidence type="ECO:0000313" key="3">
    <source>
        <dbReference type="RefSeq" id="XP_035665730.1"/>
    </source>
</evidence>
<name>A0A9J7HW54_BRAFL</name>
<dbReference type="KEGG" id="bfo:118408971"/>
<organism evidence="2 3">
    <name type="scientific">Branchiostoma floridae</name>
    <name type="common">Florida lancelet</name>
    <name type="synonym">Amphioxus</name>
    <dbReference type="NCBI Taxonomy" id="7739"/>
    <lineage>
        <taxon>Eukaryota</taxon>
        <taxon>Metazoa</taxon>
        <taxon>Chordata</taxon>
        <taxon>Cephalochordata</taxon>
        <taxon>Leptocardii</taxon>
        <taxon>Amphioxiformes</taxon>
        <taxon>Branchiostomatidae</taxon>
        <taxon>Branchiostoma</taxon>
    </lineage>
</organism>
<dbReference type="PROSITE" id="PS50878">
    <property type="entry name" value="RT_POL"/>
    <property type="match status" value="1"/>
</dbReference>
<sequence>PEKSLLSKGLNFAVAPNKIPSIDIVTETESAIHRARLPQRQAEALRAKVATTLKVSKPPPSNITREEQIALKDLATNQDIVILPADKGRCTVVLDREQYDRKVQDLLGDKNTYAPLKKDPTSQFKGKIITALKELEDKEKKIDRATYLKLYPTAEQPPTFYGLPKIHKQDVPLRPIVSSIGSVTYELSKFLAKILGPLVGKSQHHVQNSADFVDKIKDLRVEEDEIITSYDVCSLFTCIPPKDAVSVVKEALEADNTLTDRTKLSPDQLCKLLDLCLGCTYFSFKGQFYQQLHGCAMGSPVSPIVVNLYMEKFEVKAISTFKDTPPLNWFRYVDDTYCKLKQRVADEFFDHINQVDKNIKFTQESSHDNMLPFLDTKTIIEKDGSLQFEVYRKPTHTDQYLAFDSHHPLEHKLA</sequence>
<evidence type="ECO:0000259" key="1">
    <source>
        <dbReference type="PROSITE" id="PS50878"/>
    </source>
</evidence>
<dbReference type="GeneID" id="118408971"/>
<dbReference type="OMA" id="IRFHRIC"/>
<dbReference type="RefSeq" id="XP_035665730.1">
    <property type="nucleotide sequence ID" value="XM_035809837.1"/>
</dbReference>
<dbReference type="InterPro" id="IPR000477">
    <property type="entry name" value="RT_dom"/>
</dbReference>
<dbReference type="Proteomes" id="UP000001554">
    <property type="component" value="Unplaced"/>
</dbReference>
<feature type="domain" description="Reverse transcriptase" evidence="1">
    <location>
        <begin position="144"/>
        <end position="405"/>
    </location>
</feature>
<feature type="non-terminal residue" evidence="3">
    <location>
        <position position="1"/>
    </location>
</feature>
<proteinExistence type="predicted"/>
<evidence type="ECO:0000313" key="2">
    <source>
        <dbReference type="Proteomes" id="UP000001554"/>
    </source>
</evidence>
<accession>A0A9J7HW54</accession>
<dbReference type="OrthoDB" id="10018421at2759"/>
<reference evidence="3" key="1">
    <citation type="submission" date="2025-08" db="UniProtKB">
        <authorList>
            <consortium name="RefSeq"/>
        </authorList>
    </citation>
    <scope>IDENTIFICATION</scope>
    <source>
        <strain evidence="3">S238N-H82</strain>
        <tissue evidence="3">Testes</tissue>
    </source>
</reference>